<protein>
    <submittedName>
        <fullName evidence="2">Uncharacterized protein</fullName>
    </submittedName>
</protein>
<accession>A0AAE1Q5V2</accession>
<evidence type="ECO:0000256" key="1">
    <source>
        <dbReference type="SAM" id="Phobius"/>
    </source>
</evidence>
<keyword evidence="1" id="KW-0812">Transmembrane</keyword>
<feature type="transmembrane region" description="Helical" evidence="1">
    <location>
        <begin position="6"/>
        <end position="24"/>
    </location>
</feature>
<keyword evidence="1" id="KW-1133">Transmembrane helix</keyword>
<dbReference type="EMBL" id="JAWZYT010000786">
    <property type="protein sequence ID" value="KAK4319032.1"/>
    <property type="molecule type" value="Genomic_DNA"/>
</dbReference>
<keyword evidence="3" id="KW-1185">Reference proteome</keyword>
<keyword evidence="1" id="KW-0472">Membrane</keyword>
<comment type="caution">
    <text evidence="2">The sequence shown here is derived from an EMBL/GenBank/DDBJ whole genome shotgun (WGS) entry which is preliminary data.</text>
</comment>
<dbReference type="AlphaFoldDB" id="A0AAE1Q5V2"/>
<reference evidence="2" key="1">
    <citation type="submission" date="2023-11" db="EMBL/GenBank/DDBJ databases">
        <title>Genome assemblies of two species of porcelain crab, Petrolisthes cinctipes and Petrolisthes manimaculis (Anomura: Porcellanidae).</title>
        <authorList>
            <person name="Angst P."/>
        </authorList>
    </citation>
    <scope>NUCLEOTIDE SEQUENCE</scope>
    <source>
        <strain evidence="2">PB745_02</strain>
        <tissue evidence="2">Gill</tissue>
    </source>
</reference>
<sequence length="99" mass="10619">MGVVLYGSGVICLVTLWCLTALKLSPLSLSPPTTIVASTWGKEVFFHLTVVLASQGTSVSLTMNPCHIYCHWSLAFGETNGKARLIPGTDAHLDMEEAL</sequence>
<proteinExistence type="predicted"/>
<gene>
    <name evidence="2" type="ORF">Pmani_010011</name>
</gene>
<evidence type="ECO:0000313" key="3">
    <source>
        <dbReference type="Proteomes" id="UP001292094"/>
    </source>
</evidence>
<dbReference type="Proteomes" id="UP001292094">
    <property type="component" value="Unassembled WGS sequence"/>
</dbReference>
<name>A0AAE1Q5V2_9EUCA</name>
<evidence type="ECO:0000313" key="2">
    <source>
        <dbReference type="EMBL" id="KAK4319032.1"/>
    </source>
</evidence>
<organism evidence="2 3">
    <name type="scientific">Petrolisthes manimaculis</name>
    <dbReference type="NCBI Taxonomy" id="1843537"/>
    <lineage>
        <taxon>Eukaryota</taxon>
        <taxon>Metazoa</taxon>
        <taxon>Ecdysozoa</taxon>
        <taxon>Arthropoda</taxon>
        <taxon>Crustacea</taxon>
        <taxon>Multicrustacea</taxon>
        <taxon>Malacostraca</taxon>
        <taxon>Eumalacostraca</taxon>
        <taxon>Eucarida</taxon>
        <taxon>Decapoda</taxon>
        <taxon>Pleocyemata</taxon>
        <taxon>Anomura</taxon>
        <taxon>Galatheoidea</taxon>
        <taxon>Porcellanidae</taxon>
        <taxon>Petrolisthes</taxon>
    </lineage>
</organism>